<sequence>MTSFTIGVLYATIAFTTFGLYPLYFKQLDGTPYLQVTTWRVVWSFPIAVALFVWKSDWKAFVQTALTRASLQHHTISAVLLGGLWLLYLYGVEANYIVEISLGFFINPVLSVILAVVVLKEPLRRVQQLAVAIAIGGVIVVAIGYGKFPWLGLSIGACLALYGLMKKTSPLGPIDSIFLEVTILLLPSAAALVAMKANGTMVFMHSSAMVDWFLVGSGVVTVLPLLLYASAAQKISFTLIGLLQYIGPMLTFLFGVFIFHEEFSTARLIGFIFVWVALAMFAVEGIVNSRIKARKTSIVTLASTDTGVDMDVTITVGAAGSEGDSTAPVHDGFNEIIDSDHHIVCNIADKPHPNS</sequence>
<dbReference type="Pfam" id="PF00892">
    <property type="entry name" value="EamA"/>
    <property type="match status" value="1"/>
</dbReference>
<dbReference type="InterPro" id="IPR000620">
    <property type="entry name" value="EamA_dom"/>
</dbReference>
<evidence type="ECO:0000256" key="8">
    <source>
        <dbReference type="SAM" id="Phobius"/>
    </source>
</evidence>
<dbReference type="NCBIfam" id="TIGR00688">
    <property type="entry name" value="rarD"/>
    <property type="match status" value="1"/>
</dbReference>
<comment type="similarity">
    <text evidence="2">Belongs to the EamA transporter family.</text>
</comment>
<dbReference type="EMBL" id="QUSY01000480">
    <property type="protein sequence ID" value="RHY29124.1"/>
    <property type="molecule type" value="Genomic_DNA"/>
</dbReference>
<proteinExistence type="inferred from homology"/>
<feature type="transmembrane region" description="Helical" evidence="8">
    <location>
        <begin position="177"/>
        <end position="197"/>
    </location>
</feature>
<evidence type="ECO:0000313" key="12">
    <source>
        <dbReference type="Proteomes" id="UP000285060"/>
    </source>
</evidence>
<keyword evidence="5 8" id="KW-0812">Transmembrane</keyword>
<organism evidence="10">
    <name type="scientific">Aphanomyces invadans</name>
    <dbReference type="NCBI Taxonomy" id="157072"/>
    <lineage>
        <taxon>Eukaryota</taxon>
        <taxon>Sar</taxon>
        <taxon>Stramenopiles</taxon>
        <taxon>Oomycota</taxon>
        <taxon>Saprolegniomycetes</taxon>
        <taxon>Saprolegniales</taxon>
        <taxon>Verrucalvaceae</taxon>
        <taxon>Aphanomyces</taxon>
    </lineage>
</organism>
<feature type="transmembrane region" description="Helical" evidence="8">
    <location>
        <begin position="209"/>
        <end position="228"/>
    </location>
</feature>
<protein>
    <submittedName>
        <fullName evidence="10">Protein RarD</fullName>
    </submittedName>
</protein>
<feature type="domain" description="EamA" evidence="9">
    <location>
        <begin position="6"/>
        <end position="142"/>
    </location>
</feature>
<evidence type="ECO:0000256" key="3">
    <source>
        <dbReference type="ARBA" id="ARBA00022448"/>
    </source>
</evidence>
<evidence type="ECO:0000256" key="4">
    <source>
        <dbReference type="ARBA" id="ARBA00022475"/>
    </source>
</evidence>
<evidence type="ECO:0000313" key="10">
    <source>
        <dbReference type="EMBL" id="ETV95866.1"/>
    </source>
</evidence>
<feature type="transmembrane region" description="Helical" evidence="8">
    <location>
        <begin position="75"/>
        <end position="91"/>
    </location>
</feature>
<dbReference type="PANTHER" id="PTHR22911">
    <property type="entry name" value="ACYL-MALONYL CONDENSING ENZYME-RELATED"/>
    <property type="match status" value="1"/>
</dbReference>
<feature type="transmembrane region" description="Helical" evidence="8">
    <location>
        <begin position="97"/>
        <end position="119"/>
    </location>
</feature>
<dbReference type="PANTHER" id="PTHR22911:SF137">
    <property type="entry name" value="SOLUTE CARRIER FAMILY 35 MEMBER G2-RELATED"/>
    <property type="match status" value="1"/>
</dbReference>
<feature type="transmembrane region" description="Helical" evidence="8">
    <location>
        <begin position="126"/>
        <end position="143"/>
    </location>
</feature>
<keyword evidence="6 8" id="KW-1133">Transmembrane helix</keyword>
<keyword evidence="3" id="KW-0813">Transport</keyword>
<dbReference type="Proteomes" id="UP000285060">
    <property type="component" value="Unassembled WGS sequence"/>
</dbReference>
<dbReference type="SUPFAM" id="SSF103481">
    <property type="entry name" value="Multidrug resistance efflux transporter EmrE"/>
    <property type="match status" value="2"/>
</dbReference>
<keyword evidence="7 8" id="KW-0472">Membrane</keyword>
<dbReference type="GO" id="GO:0005886">
    <property type="term" value="C:plasma membrane"/>
    <property type="evidence" value="ECO:0007669"/>
    <property type="project" value="UniProtKB-SubCell"/>
</dbReference>
<evidence type="ECO:0000259" key="9">
    <source>
        <dbReference type="Pfam" id="PF00892"/>
    </source>
</evidence>
<reference evidence="11 12" key="2">
    <citation type="submission" date="2018-08" db="EMBL/GenBank/DDBJ databases">
        <title>Aphanomyces genome sequencing and annotation.</title>
        <authorList>
            <person name="Minardi D."/>
            <person name="Oidtmann B."/>
            <person name="Van Der Giezen M."/>
            <person name="Studholme D.J."/>
        </authorList>
    </citation>
    <scope>NUCLEOTIDE SEQUENCE [LARGE SCALE GENOMIC DNA]</scope>
    <source>
        <strain evidence="11 12">NJM0002</strain>
    </source>
</reference>
<dbReference type="EMBL" id="KI913979">
    <property type="protein sequence ID" value="ETV95866.1"/>
    <property type="molecule type" value="Genomic_DNA"/>
</dbReference>
<evidence type="ECO:0000256" key="2">
    <source>
        <dbReference type="ARBA" id="ARBA00007362"/>
    </source>
</evidence>
<reference evidence="10" key="1">
    <citation type="submission" date="2013-12" db="EMBL/GenBank/DDBJ databases">
        <title>The Genome Sequence of Aphanomyces invadans NJM9701.</title>
        <authorList>
            <consortium name="The Broad Institute Genomics Platform"/>
            <person name="Russ C."/>
            <person name="Tyler B."/>
            <person name="van West P."/>
            <person name="Dieguez-Uribeondo J."/>
            <person name="Young S.K."/>
            <person name="Zeng Q."/>
            <person name="Gargeya S."/>
            <person name="Fitzgerald M."/>
            <person name="Abouelleil A."/>
            <person name="Alvarado L."/>
            <person name="Chapman S.B."/>
            <person name="Gainer-Dewar J."/>
            <person name="Goldberg J."/>
            <person name="Griggs A."/>
            <person name="Gujja S."/>
            <person name="Hansen M."/>
            <person name="Howarth C."/>
            <person name="Imamovic A."/>
            <person name="Ireland A."/>
            <person name="Larimer J."/>
            <person name="McCowan C."/>
            <person name="Murphy C."/>
            <person name="Pearson M."/>
            <person name="Poon T.W."/>
            <person name="Priest M."/>
            <person name="Roberts A."/>
            <person name="Saif S."/>
            <person name="Shea T."/>
            <person name="Sykes S."/>
            <person name="Wortman J."/>
            <person name="Nusbaum C."/>
            <person name="Birren B."/>
        </authorList>
    </citation>
    <scope>NUCLEOTIDE SEQUENCE [LARGE SCALE GENOMIC DNA]</scope>
    <source>
        <strain evidence="10">NJM9701</strain>
    </source>
</reference>
<dbReference type="OrthoDB" id="10476270at2759"/>
<feature type="transmembrane region" description="Helical" evidence="8">
    <location>
        <begin position="7"/>
        <end position="25"/>
    </location>
</feature>
<feature type="transmembrane region" description="Helical" evidence="8">
    <location>
        <begin position="265"/>
        <end position="287"/>
    </location>
</feature>
<dbReference type="InterPro" id="IPR037185">
    <property type="entry name" value="EmrE-like"/>
</dbReference>
<feature type="transmembrane region" description="Helical" evidence="8">
    <location>
        <begin position="37"/>
        <end position="54"/>
    </location>
</feature>
<dbReference type="RefSeq" id="XP_008875617.1">
    <property type="nucleotide sequence ID" value="XM_008877395.1"/>
</dbReference>
<dbReference type="InterPro" id="IPR004626">
    <property type="entry name" value="RarD"/>
</dbReference>
<dbReference type="GeneID" id="20087955"/>
<gene>
    <name evidence="11" type="ORF">DYB32_005404</name>
    <name evidence="10" type="ORF">H310_10905</name>
</gene>
<name>A0A024TQH6_9STRA</name>
<dbReference type="VEuPathDB" id="FungiDB:H310_10905"/>
<evidence type="ECO:0000256" key="1">
    <source>
        <dbReference type="ARBA" id="ARBA00004651"/>
    </source>
</evidence>
<evidence type="ECO:0000313" key="11">
    <source>
        <dbReference type="EMBL" id="RHY29124.1"/>
    </source>
</evidence>
<keyword evidence="12" id="KW-1185">Reference proteome</keyword>
<evidence type="ECO:0000256" key="5">
    <source>
        <dbReference type="ARBA" id="ARBA00022692"/>
    </source>
</evidence>
<feature type="transmembrane region" description="Helical" evidence="8">
    <location>
        <begin position="149"/>
        <end position="165"/>
    </location>
</feature>
<evidence type="ECO:0000256" key="6">
    <source>
        <dbReference type="ARBA" id="ARBA00022989"/>
    </source>
</evidence>
<feature type="transmembrane region" description="Helical" evidence="8">
    <location>
        <begin position="235"/>
        <end position="259"/>
    </location>
</feature>
<comment type="subcellular location">
    <subcellularLocation>
        <location evidence="1">Cell membrane</location>
        <topology evidence="1">Multi-pass membrane protein</topology>
    </subcellularLocation>
</comment>
<keyword evidence="4" id="KW-1003">Cell membrane</keyword>
<evidence type="ECO:0000256" key="7">
    <source>
        <dbReference type="ARBA" id="ARBA00023136"/>
    </source>
</evidence>
<accession>A0A024TQH6</accession>
<dbReference type="AlphaFoldDB" id="A0A024TQH6"/>